<gene>
    <name evidence="2" type="ORF">GTS_54940</name>
</gene>
<name>A0A4D4JB24_9PSEU</name>
<dbReference type="InterPro" id="IPR018961">
    <property type="entry name" value="DnaJ_homolog_subfam-C_membr-28"/>
</dbReference>
<dbReference type="OrthoDB" id="3395286at2"/>
<dbReference type="EMBL" id="BJFL01000062">
    <property type="protein sequence ID" value="GDY33861.1"/>
    <property type="molecule type" value="Genomic_DNA"/>
</dbReference>
<accession>A0A4D4JB24</accession>
<protein>
    <submittedName>
        <fullName evidence="2">DUF1992 domain-containing protein</fullName>
    </submittedName>
</protein>
<keyword evidence="3" id="KW-1185">Reference proteome</keyword>
<evidence type="ECO:0000259" key="1">
    <source>
        <dbReference type="Pfam" id="PF09350"/>
    </source>
</evidence>
<evidence type="ECO:0000313" key="2">
    <source>
        <dbReference type="EMBL" id="GDY33861.1"/>
    </source>
</evidence>
<feature type="domain" description="DnaJ homologue subfamily C member 28 conserved" evidence="1">
    <location>
        <begin position="14"/>
        <end position="84"/>
    </location>
</feature>
<dbReference type="Pfam" id="PF09350">
    <property type="entry name" value="DJC28_CD"/>
    <property type="match status" value="1"/>
</dbReference>
<dbReference type="AlphaFoldDB" id="A0A4D4JB24"/>
<evidence type="ECO:0000313" key="3">
    <source>
        <dbReference type="Proteomes" id="UP000298860"/>
    </source>
</evidence>
<sequence>MTERKPAHIGFETWVDRQIREAQERGEFDNLPGHGKPIPDLHQPYHELWWVRNYLRREGLSAEALLPTSLQLRSELSRLPDTVRDLPTERAVRTAVHALNRRILEWLRAPSGPHVRIRPVNADDVVAQWRAARWAASRAAPQSPTGRAATAEPRSSRTRWWHRFLRRRP</sequence>
<comment type="caution">
    <text evidence="2">The sequence shown here is derived from an EMBL/GenBank/DDBJ whole genome shotgun (WGS) entry which is preliminary data.</text>
</comment>
<dbReference type="RefSeq" id="WP_137816772.1">
    <property type="nucleotide sequence ID" value="NZ_BJFL01000062.1"/>
</dbReference>
<reference evidence="3" key="1">
    <citation type="submission" date="2019-04" db="EMBL/GenBank/DDBJ databases">
        <title>Draft genome sequence of Pseudonocardiaceae bacterium SL3-2-4.</title>
        <authorList>
            <person name="Ningsih F."/>
            <person name="Yokota A."/>
            <person name="Sakai Y."/>
            <person name="Nanatani K."/>
            <person name="Yabe S."/>
            <person name="Oetari A."/>
            <person name="Sjamsuridzal W."/>
        </authorList>
    </citation>
    <scope>NUCLEOTIDE SEQUENCE [LARGE SCALE GENOMIC DNA]</scope>
    <source>
        <strain evidence="3">SL3-2-4</strain>
    </source>
</reference>
<proteinExistence type="predicted"/>
<dbReference type="Proteomes" id="UP000298860">
    <property type="component" value="Unassembled WGS sequence"/>
</dbReference>
<organism evidence="2 3">
    <name type="scientific">Gandjariella thermophila</name>
    <dbReference type="NCBI Taxonomy" id="1931992"/>
    <lineage>
        <taxon>Bacteria</taxon>
        <taxon>Bacillati</taxon>
        <taxon>Actinomycetota</taxon>
        <taxon>Actinomycetes</taxon>
        <taxon>Pseudonocardiales</taxon>
        <taxon>Pseudonocardiaceae</taxon>
        <taxon>Gandjariella</taxon>
    </lineage>
</organism>